<dbReference type="AlphaFoldDB" id="A0A4Y2GPE5"/>
<feature type="domain" description="DDE-1" evidence="1">
    <location>
        <begin position="1"/>
        <end position="63"/>
    </location>
</feature>
<protein>
    <recommendedName>
        <fullName evidence="1">DDE-1 domain-containing protein</fullName>
    </recommendedName>
</protein>
<dbReference type="OrthoDB" id="10233852at2759"/>
<comment type="caution">
    <text evidence="2">The sequence shown here is derived from an EMBL/GenBank/DDBJ whole genome shotgun (WGS) entry which is preliminary data.</text>
</comment>
<dbReference type="GO" id="GO:0003676">
    <property type="term" value="F:nucleic acid binding"/>
    <property type="evidence" value="ECO:0007669"/>
    <property type="project" value="InterPro"/>
</dbReference>
<reference evidence="2 3" key="1">
    <citation type="journal article" date="2019" name="Sci. Rep.">
        <title>Orb-weaving spider Araneus ventricosus genome elucidates the spidroin gene catalogue.</title>
        <authorList>
            <person name="Kono N."/>
            <person name="Nakamura H."/>
            <person name="Ohtoshi R."/>
            <person name="Moran D.A.P."/>
            <person name="Shinohara A."/>
            <person name="Yoshida Y."/>
            <person name="Fujiwara M."/>
            <person name="Mori M."/>
            <person name="Tomita M."/>
            <person name="Arakawa K."/>
        </authorList>
    </citation>
    <scope>NUCLEOTIDE SEQUENCE [LARGE SCALE GENOMIC DNA]</scope>
</reference>
<evidence type="ECO:0000259" key="1">
    <source>
        <dbReference type="Pfam" id="PF03184"/>
    </source>
</evidence>
<gene>
    <name evidence="2" type="ORF">AVEN_214623_1</name>
</gene>
<sequence length="209" mass="23889">MDQGIIRCVKVNYRKFIMQSLLANTKTASNASDIIISVIVLDAVMWSSKAWKEISKQTIQKCFVEANFPANVCIEKHSSTEDIDVRDIQILLNNGNFSDMSAKEFISIDNDILTEVPIDNVNDIIQRHTNNDSSDDDECNINDDISNKEELSIKSYGSFLDTVSELEKFALSQGDTEMLALLKNTTILMERRIIRKRFVQKTMLDYFKM</sequence>
<proteinExistence type="predicted"/>
<keyword evidence="3" id="KW-1185">Reference proteome</keyword>
<dbReference type="InterPro" id="IPR004875">
    <property type="entry name" value="DDE_SF_endonuclease_dom"/>
</dbReference>
<accession>A0A4Y2GPE5</accession>
<evidence type="ECO:0000313" key="3">
    <source>
        <dbReference type="Proteomes" id="UP000499080"/>
    </source>
</evidence>
<evidence type="ECO:0000313" key="2">
    <source>
        <dbReference type="EMBL" id="GBM54649.1"/>
    </source>
</evidence>
<dbReference type="EMBL" id="BGPR01001468">
    <property type="protein sequence ID" value="GBM54649.1"/>
    <property type="molecule type" value="Genomic_DNA"/>
</dbReference>
<organism evidence="2 3">
    <name type="scientific">Araneus ventricosus</name>
    <name type="common">Orbweaver spider</name>
    <name type="synonym">Epeira ventricosa</name>
    <dbReference type="NCBI Taxonomy" id="182803"/>
    <lineage>
        <taxon>Eukaryota</taxon>
        <taxon>Metazoa</taxon>
        <taxon>Ecdysozoa</taxon>
        <taxon>Arthropoda</taxon>
        <taxon>Chelicerata</taxon>
        <taxon>Arachnida</taxon>
        <taxon>Araneae</taxon>
        <taxon>Araneomorphae</taxon>
        <taxon>Entelegynae</taxon>
        <taxon>Araneoidea</taxon>
        <taxon>Araneidae</taxon>
        <taxon>Araneus</taxon>
    </lineage>
</organism>
<name>A0A4Y2GPE5_ARAVE</name>
<dbReference type="Pfam" id="PF03184">
    <property type="entry name" value="DDE_1"/>
    <property type="match status" value="1"/>
</dbReference>
<dbReference type="Proteomes" id="UP000499080">
    <property type="component" value="Unassembled WGS sequence"/>
</dbReference>